<keyword evidence="13" id="KW-1185">Reference proteome</keyword>
<dbReference type="PANTHER" id="PTHR10906">
    <property type="entry name" value="SECY/SEC61-ALPHA FAMILY MEMBER"/>
    <property type="match status" value="1"/>
</dbReference>
<dbReference type="Gene3D" id="1.10.3370.10">
    <property type="entry name" value="SecY subunit domain"/>
    <property type="match status" value="1"/>
</dbReference>
<feature type="transmembrane region" description="Helical" evidence="10">
    <location>
        <begin position="211"/>
        <end position="230"/>
    </location>
</feature>
<dbReference type="GO" id="GO:0065002">
    <property type="term" value="P:intracellular protein transmembrane transport"/>
    <property type="evidence" value="ECO:0007669"/>
    <property type="project" value="UniProtKB-UniRule"/>
</dbReference>
<comment type="caution">
    <text evidence="12">The sequence shown here is derived from an EMBL/GenBank/DDBJ whole genome shotgun (WGS) entry which is preliminary data.</text>
</comment>
<evidence type="ECO:0000256" key="7">
    <source>
        <dbReference type="ARBA" id="ARBA00023010"/>
    </source>
</evidence>
<dbReference type="InterPro" id="IPR023201">
    <property type="entry name" value="SecY_dom_sf"/>
</dbReference>
<keyword evidence="5 10" id="KW-0653">Protein transport</keyword>
<dbReference type="AlphaFoldDB" id="A0A2T4UC10"/>
<reference evidence="12 13" key="1">
    <citation type="submission" date="2018-03" db="EMBL/GenBank/DDBJ databases">
        <title>Aquarubrobacter algicola gen. nov., sp. nov., a novel actinobacterium isolated from shallow eutrophic lake during the end of cyanobacterial harmful algal blooms.</title>
        <authorList>
            <person name="Chun S.J."/>
        </authorList>
    </citation>
    <scope>NUCLEOTIDE SEQUENCE [LARGE SCALE GENOMIC DNA]</scope>
    <source>
        <strain evidence="12 13">Seoho-28</strain>
    </source>
</reference>
<evidence type="ECO:0000256" key="2">
    <source>
        <dbReference type="ARBA" id="ARBA00005751"/>
    </source>
</evidence>
<feature type="transmembrane region" description="Helical" evidence="10">
    <location>
        <begin position="386"/>
        <end position="406"/>
    </location>
</feature>
<evidence type="ECO:0000256" key="8">
    <source>
        <dbReference type="ARBA" id="ARBA00023136"/>
    </source>
</evidence>
<keyword evidence="3 10" id="KW-0813">Transport</keyword>
<organism evidence="12 13">
    <name type="scientific">Paraconexibacter algicola</name>
    <dbReference type="NCBI Taxonomy" id="2133960"/>
    <lineage>
        <taxon>Bacteria</taxon>
        <taxon>Bacillati</taxon>
        <taxon>Actinomycetota</taxon>
        <taxon>Thermoleophilia</taxon>
        <taxon>Solirubrobacterales</taxon>
        <taxon>Paraconexibacteraceae</taxon>
        <taxon>Paraconexibacter</taxon>
    </lineage>
</organism>
<keyword evidence="4 10" id="KW-0812">Transmembrane</keyword>
<evidence type="ECO:0000313" key="13">
    <source>
        <dbReference type="Proteomes" id="UP000240739"/>
    </source>
</evidence>
<evidence type="ECO:0000256" key="11">
    <source>
        <dbReference type="RuleBase" id="RU004349"/>
    </source>
</evidence>
<dbReference type="HAMAP" id="MF_01465">
    <property type="entry name" value="SecY"/>
    <property type="match status" value="1"/>
</dbReference>
<sequence length="423" mass="46140">MISTILSTFTVAEIRKKLLFTMMILALYRVGAHIPVPGVNLEAVQSVQENFGGGGVLNLLNTFSGGGLSQFAIFALGIMPYITASIILQLLTVVVPSLEKLSKEGEVGQARITQYTRYLTVGLAFAQAIGFTFLFRSFEAGAGQSVIENFDTPHVFLIVLSLTAGTVLLMWMGELITQRGIGNGISLMIFASIVSGLPNGINAWWNSPDQVFRVMMPFLALAVIAAIVFIQEGQRRIPVQYAKRVIGRRMSSGGQTYLPLRVNMAGVIPVIFAASIMAFPPTVGQLIQQPWAQDLSTFFNPSDAPYLIGETIFIILFTYFYTAVTFNPVDQAENLKKYGGFIPGVRPGRPTAEFLDRVLARLTFPGALYLAAVAAFPTLLINQTSANFFFGGTSLLIVVGVALDTMKQLEAQLMMRNYEGFLK</sequence>
<dbReference type="GO" id="GO:0006605">
    <property type="term" value="P:protein targeting"/>
    <property type="evidence" value="ECO:0007669"/>
    <property type="project" value="UniProtKB-UniRule"/>
</dbReference>
<dbReference type="GO" id="GO:0043952">
    <property type="term" value="P:protein transport by the Sec complex"/>
    <property type="evidence" value="ECO:0007669"/>
    <property type="project" value="UniProtKB-UniRule"/>
</dbReference>
<evidence type="ECO:0000256" key="9">
    <source>
        <dbReference type="ARBA" id="ARBA00039733"/>
    </source>
</evidence>
<proteinExistence type="inferred from homology"/>
<evidence type="ECO:0000256" key="1">
    <source>
        <dbReference type="ARBA" id="ARBA00004141"/>
    </source>
</evidence>
<keyword evidence="7 10" id="KW-0811">Translocation</keyword>
<dbReference type="PIRSF" id="PIRSF004557">
    <property type="entry name" value="SecY"/>
    <property type="match status" value="1"/>
</dbReference>
<feature type="transmembrane region" description="Helical" evidence="10">
    <location>
        <begin position="304"/>
        <end position="326"/>
    </location>
</feature>
<evidence type="ECO:0000256" key="3">
    <source>
        <dbReference type="ARBA" id="ARBA00022448"/>
    </source>
</evidence>
<feature type="transmembrane region" description="Helical" evidence="10">
    <location>
        <begin position="185"/>
        <end position="205"/>
    </location>
</feature>
<dbReference type="Proteomes" id="UP000240739">
    <property type="component" value="Unassembled WGS sequence"/>
</dbReference>
<protein>
    <recommendedName>
        <fullName evidence="9 10">Protein translocase subunit SecY</fullName>
    </recommendedName>
</protein>
<feature type="transmembrane region" description="Helical" evidence="10">
    <location>
        <begin position="71"/>
        <end position="95"/>
    </location>
</feature>
<feature type="transmembrane region" description="Helical" evidence="10">
    <location>
        <begin position="115"/>
        <end position="135"/>
    </location>
</feature>
<dbReference type="SUPFAM" id="SSF103491">
    <property type="entry name" value="Preprotein translocase SecY subunit"/>
    <property type="match status" value="1"/>
</dbReference>
<evidence type="ECO:0000256" key="4">
    <source>
        <dbReference type="ARBA" id="ARBA00022692"/>
    </source>
</evidence>
<evidence type="ECO:0000313" key="12">
    <source>
        <dbReference type="EMBL" id="PTL54428.1"/>
    </source>
</evidence>
<evidence type="ECO:0000256" key="10">
    <source>
        <dbReference type="HAMAP-Rule" id="MF_01465"/>
    </source>
</evidence>
<comment type="subunit">
    <text evidence="10">Component of the Sec protein translocase complex. Heterotrimer consisting of SecY, SecE and SecG subunits. The heterotrimers can form oligomers, although 1 heterotrimer is thought to be able to translocate proteins. Interacts with the ribosome. Interacts with SecDF, and other proteins may be involved. Interacts with SecA.</text>
</comment>
<dbReference type="NCBIfam" id="TIGR00967">
    <property type="entry name" value="3a0501s007"/>
    <property type="match status" value="1"/>
</dbReference>
<dbReference type="FunFam" id="1.10.3370.10:FF:000001">
    <property type="entry name" value="Preprotein translocase subunit SecY"/>
    <property type="match status" value="1"/>
</dbReference>
<comment type="subcellular location">
    <subcellularLocation>
        <location evidence="10">Cell membrane</location>
        <topology evidence="10">Multi-pass membrane protein</topology>
    </subcellularLocation>
    <subcellularLocation>
        <location evidence="1">Membrane</location>
        <topology evidence="1">Multi-pass membrane protein</topology>
    </subcellularLocation>
</comment>
<evidence type="ECO:0000256" key="6">
    <source>
        <dbReference type="ARBA" id="ARBA00022989"/>
    </source>
</evidence>
<dbReference type="RefSeq" id="WP_107571370.1">
    <property type="nucleotide sequence ID" value="NZ_PYYB01000005.1"/>
</dbReference>
<evidence type="ECO:0000256" key="5">
    <source>
        <dbReference type="ARBA" id="ARBA00022927"/>
    </source>
</evidence>
<dbReference type="InterPro" id="IPR002208">
    <property type="entry name" value="SecY/SEC61-alpha"/>
</dbReference>
<keyword evidence="10" id="KW-1003">Cell membrane</keyword>
<feature type="transmembrane region" description="Helical" evidence="10">
    <location>
        <begin position="358"/>
        <end position="380"/>
    </location>
</feature>
<name>A0A2T4UC10_9ACTN</name>
<feature type="transmembrane region" description="Helical" evidence="10">
    <location>
        <begin position="258"/>
        <end position="279"/>
    </location>
</feature>
<feature type="transmembrane region" description="Helical" evidence="10">
    <location>
        <begin position="155"/>
        <end position="173"/>
    </location>
</feature>
<dbReference type="OrthoDB" id="9809248at2"/>
<dbReference type="GO" id="GO:0005886">
    <property type="term" value="C:plasma membrane"/>
    <property type="evidence" value="ECO:0007669"/>
    <property type="project" value="UniProtKB-SubCell"/>
</dbReference>
<dbReference type="InterPro" id="IPR026593">
    <property type="entry name" value="SecY"/>
</dbReference>
<dbReference type="PRINTS" id="PR00303">
    <property type="entry name" value="SECYTRNLCASE"/>
</dbReference>
<comment type="function">
    <text evidence="10">The central subunit of the protein translocation channel SecYEG. Consists of two halves formed by TMs 1-5 and 6-10. These two domains form a lateral gate at the front which open onto the bilayer between TMs 2 and 7, and are clamped together by SecE at the back. The channel is closed by both a pore ring composed of hydrophobic SecY resides and a short helix (helix 2A) on the extracellular side of the membrane which forms a plug. The plug probably moves laterally to allow the channel to open. The ring and the pore may move independently.</text>
</comment>
<dbReference type="Pfam" id="PF00344">
    <property type="entry name" value="SecY"/>
    <property type="match status" value="1"/>
</dbReference>
<comment type="similarity">
    <text evidence="2 10 11">Belongs to the SecY/SEC61-alpha family.</text>
</comment>
<keyword evidence="8 10" id="KW-0472">Membrane</keyword>
<gene>
    <name evidence="10" type="primary">secY</name>
    <name evidence="12" type="ORF">C7Y72_21595</name>
</gene>
<dbReference type="EMBL" id="PYYB01000005">
    <property type="protein sequence ID" value="PTL54428.1"/>
    <property type="molecule type" value="Genomic_DNA"/>
</dbReference>
<comment type="caution">
    <text evidence="10">Lacks conserved residue(s) required for the propagation of feature annotation.</text>
</comment>
<keyword evidence="6 10" id="KW-1133">Transmembrane helix</keyword>
<accession>A0A2T4UC10</accession>